<evidence type="ECO:0000256" key="1">
    <source>
        <dbReference type="ARBA" id="ARBA00022801"/>
    </source>
</evidence>
<dbReference type="SUPFAM" id="SSF53590">
    <property type="entry name" value="Nucleoside hydrolase"/>
    <property type="match status" value="1"/>
</dbReference>
<gene>
    <name evidence="4" type="ORF">HRJ53_21740</name>
</gene>
<dbReference type="GO" id="GO:0008477">
    <property type="term" value="F:purine nucleosidase activity"/>
    <property type="evidence" value="ECO:0007669"/>
    <property type="project" value="TreeGrafter"/>
</dbReference>
<evidence type="ECO:0000256" key="2">
    <source>
        <dbReference type="ARBA" id="ARBA00023295"/>
    </source>
</evidence>
<reference evidence="4" key="1">
    <citation type="submission" date="2020-06" db="EMBL/GenBank/DDBJ databases">
        <title>Legume-microbial interactions unlock mineral nutrients during tropical forest succession.</title>
        <authorList>
            <person name="Epihov D.Z."/>
        </authorList>
    </citation>
    <scope>NUCLEOTIDE SEQUENCE [LARGE SCALE GENOMIC DNA]</scope>
    <source>
        <strain evidence="4">Pan2503</strain>
    </source>
</reference>
<dbReference type="InterPro" id="IPR001910">
    <property type="entry name" value="Inosine/uridine_hydrolase_dom"/>
</dbReference>
<organism evidence="4 5">
    <name type="scientific">Candidatus Acidiferrum panamense</name>
    <dbReference type="NCBI Taxonomy" id="2741543"/>
    <lineage>
        <taxon>Bacteria</taxon>
        <taxon>Pseudomonadati</taxon>
        <taxon>Acidobacteriota</taxon>
        <taxon>Terriglobia</taxon>
        <taxon>Candidatus Acidiferrales</taxon>
        <taxon>Candidatus Acidiferrum</taxon>
    </lineage>
</organism>
<keyword evidence="5" id="KW-1185">Reference proteome</keyword>
<dbReference type="Pfam" id="PF01156">
    <property type="entry name" value="IU_nuc_hydro"/>
    <property type="match status" value="1"/>
</dbReference>
<protein>
    <submittedName>
        <fullName evidence="4">Nucleoside hydrolase</fullName>
    </submittedName>
</protein>
<name>A0A7V8SZ53_9BACT</name>
<dbReference type="EMBL" id="JACDQQ010002091">
    <property type="protein sequence ID" value="MBA0087616.1"/>
    <property type="molecule type" value="Genomic_DNA"/>
</dbReference>
<keyword evidence="2" id="KW-0326">Glycosidase</keyword>
<accession>A0A7V8SZ53</accession>
<dbReference type="GO" id="GO:0006152">
    <property type="term" value="P:purine nucleoside catabolic process"/>
    <property type="evidence" value="ECO:0007669"/>
    <property type="project" value="TreeGrafter"/>
</dbReference>
<dbReference type="Gene3D" id="3.90.245.10">
    <property type="entry name" value="Ribonucleoside hydrolase-like"/>
    <property type="match status" value="1"/>
</dbReference>
<dbReference type="InterPro" id="IPR023186">
    <property type="entry name" value="IUNH"/>
</dbReference>
<dbReference type="AlphaFoldDB" id="A0A7V8SZ53"/>
<comment type="caution">
    <text evidence="4">The sequence shown here is derived from an EMBL/GenBank/DDBJ whole genome shotgun (WGS) entry which is preliminary data.</text>
</comment>
<dbReference type="InterPro" id="IPR036452">
    <property type="entry name" value="Ribo_hydro-like"/>
</dbReference>
<sequence>MKGRYRVLVITGLCAVCELVSQAQGKRRVIIDQDAAGPGGTDMQAILAIVNSPETDVLGITVLTGDDWRDEEVQHTLRLMEIIGRTGIPVVPGAVFPLVNSKEYIAKWETLYGKVLYQGAWNFSRRHSVHGPYEIPPLPEGAPATKPSGEDAAHFMVRMVHQFPHEVTVYAAGPMTDLALAVALDPHFPELTKELIVMGGSINPVSDNPEFALTPRREFNFWMDPEASHAVLHAHWPRFVLTTVDISVKTKMEKALIAQIAKSGTPAAQYVAKYAEANILWDELAAAAWLDPSIITRWQKLYVDVEVDHGASYGDTHAWAPGQQPGMGESLVEVQQDLDKEKFYREFVELMSRPTPGAHFASTKGH</sequence>
<dbReference type="GO" id="GO:0005829">
    <property type="term" value="C:cytosol"/>
    <property type="evidence" value="ECO:0007669"/>
    <property type="project" value="TreeGrafter"/>
</dbReference>
<feature type="domain" description="Inosine/uridine-preferring nucleoside hydrolase" evidence="3">
    <location>
        <begin position="29"/>
        <end position="344"/>
    </location>
</feature>
<dbReference type="Proteomes" id="UP000567293">
    <property type="component" value="Unassembled WGS sequence"/>
</dbReference>
<proteinExistence type="predicted"/>
<evidence type="ECO:0000259" key="3">
    <source>
        <dbReference type="Pfam" id="PF01156"/>
    </source>
</evidence>
<keyword evidence="1 4" id="KW-0378">Hydrolase</keyword>
<evidence type="ECO:0000313" key="4">
    <source>
        <dbReference type="EMBL" id="MBA0087616.1"/>
    </source>
</evidence>
<evidence type="ECO:0000313" key="5">
    <source>
        <dbReference type="Proteomes" id="UP000567293"/>
    </source>
</evidence>
<dbReference type="PANTHER" id="PTHR12304:SF4">
    <property type="entry name" value="URIDINE NUCLEOSIDASE"/>
    <property type="match status" value="1"/>
</dbReference>
<dbReference type="PANTHER" id="PTHR12304">
    <property type="entry name" value="INOSINE-URIDINE PREFERRING NUCLEOSIDE HYDROLASE"/>
    <property type="match status" value="1"/>
</dbReference>